<comment type="caution">
    <text evidence="6">The sequence shown here is derived from an EMBL/GenBank/DDBJ whole genome shotgun (WGS) entry which is preliminary data.</text>
</comment>
<keyword evidence="3 4" id="KW-0413">Isomerase</keyword>
<dbReference type="PANTHER" id="PTHR47811">
    <property type="entry name" value="TRNA PSEUDOURIDINE SYNTHASE D"/>
    <property type="match status" value="1"/>
</dbReference>
<name>M7NUK5_9GAMM</name>
<dbReference type="InterPro" id="IPR042214">
    <property type="entry name" value="TruD_catalytic"/>
</dbReference>
<dbReference type="Gene3D" id="3.30.2350.20">
    <property type="entry name" value="TruD, catalytic domain"/>
    <property type="match status" value="1"/>
</dbReference>
<evidence type="ECO:0000256" key="1">
    <source>
        <dbReference type="ARBA" id="ARBA00007953"/>
    </source>
</evidence>
<evidence type="ECO:0000259" key="5">
    <source>
        <dbReference type="PROSITE" id="PS50984"/>
    </source>
</evidence>
<dbReference type="CDD" id="cd02575">
    <property type="entry name" value="PseudoU_synth_EcTruD"/>
    <property type="match status" value="1"/>
</dbReference>
<dbReference type="AlphaFoldDB" id="M7NUK5"/>
<dbReference type="PANTHER" id="PTHR47811:SF1">
    <property type="entry name" value="TRNA PSEUDOURIDINE SYNTHASE D"/>
    <property type="match status" value="1"/>
</dbReference>
<evidence type="ECO:0000256" key="4">
    <source>
        <dbReference type="HAMAP-Rule" id="MF_01082"/>
    </source>
</evidence>
<dbReference type="PROSITE" id="PS50984">
    <property type="entry name" value="TRUD"/>
    <property type="match status" value="1"/>
</dbReference>
<comment type="catalytic activity">
    <reaction evidence="4">
        <text>uridine(13) in tRNA = pseudouridine(13) in tRNA</text>
        <dbReference type="Rhea" id="RHEA:42540"/>
        <dbReference type="Rhea" id="RHEA-COMP:10105"/>
        <dbReference type="Rhea" id="RHEA-COMP:10106"/>
        <dbReference type="ChEBI" id="CHEBI:65314"/>
        <dbReference type="ChEBI" id="CHEBI:65315"/>
        <dbReference type="EC" id="5.4.99.27"/>
    </reaction>
</comment>
<dbReference type="GO" id="GO:0003723">
    <property type="term" value="F:RNA binding"/>
    <property type="evidence" value="ECO:0007669"/>
    <property type="project" value="InterPro"/>
</dbReference>
<dbReference type="PATRIC" id="fig|1286106.3.peg.2036"/>
<comment type="function">
    <text evidence="4">Responsible for synthesis of pseudouridine from uracil-13 in transfer RNAs.</text>
</comment>
<comment type="similarity">
    <text evidence="1 4">Belongs to the pseudouridine synthase TruD family.</text>
</comment>
<keyword evidence="7" id="KW-1185">Reference proteome</keyword>
<reference evidence="6 7" key="1">
    <citation type="journal article" date="2013" name="Genome Announc.">
        <title>Draft Genome Sequence of Methylophaga lonarensis MPLT, a Haloalkaliphilic (Non-Methane-Utilizing) Methylotroph.</title>
        <authorList>
            <person name="Shetty S.A."/>
            <person name="Marathe N.P."/>
            <person name="Munot H."/>
            <person name="Antony C.P."/>
            <person name="Dhotre D.P."/>
            <person name="Murrell J.C."/>
            <person name="Shouche Y.S."/>
        </authorList>
    </citation>
    <scope>NUCLEOTIDE SEQUENCE [LARGE SCALE GENOMIC DNA]</scope>
    <source>
        <strain evidence="6 7">MPL</strain>
    </source>
</reference>
<dbReference type="Proteomes" id="UP000012019">
    <property type="component" value="Unassembled WGS sequence"/>
</dbReference>
<evidence type="ECO:0000313" key="6">
    <source>
        <dbReference type="EMBL" id="EMR12468.1"/>
    </source>
</evidence>
<dbReference type="InterPro" id="IPR020103">
    <property type="entry name" value="PsdUridine_synth_cat_dom_sf"/>
</dbReference>
<dbReference type="GO" id="GO:0031119">
    <property type="term" value="P:tRNA pseudouridine synthesis"/>
    <property type="evidence" value="ECO:0007669"/>
    <property type="project" value="UniProtKB-UniRule"/>
</dbReference>
<dbReference type="InterPro" id="IPR001656">
    <property type="entry name" value="PsdUridine_synth_TruD"/>
</dbReference>
<dbReference type="eggNOG" id="COG0585">
    <property type="taxonomic scope" value="Bacteria"/>
</dbReference>
<accession>M7NUK5</accession>
<dbReference type="OrthoDB" id="1550679at2"/>
<dbReference type="SUPFAM" id="SSF55120">
    <property type="entry name" value="Pseudouridine synthase"/>
    <property type="match status" value="1"/>
</dbReference>
<evidence type="ECO:0000256" key="2">
    <source>
        <dbReference type="ARBA" id="ARBA00022694"/>
    </source>
</evidence>
<gene>
    <name evidence="4" type="primary">truD</name>
    <name evidence="6" type="ORF">MPL1_10182</name>
</gene>
<dbReference type="InterPro" id="IPR050170">
    <property type="entry name" value="TruD_pseudoU_synthase"/>
</dbReference>
<dbReference type="GO" id="GO:0005829">
    <property type="term" value="C:cytosol"/>
    <property type="evidence" value="ECO:0007669"/>
    <property type="project" value="TreeGrafter"/>
</dbReference>
<keyword evidence="2 4" id="KW-0819">tRNA processing</keyword>
<evidence type="ECO:0000313" key="7">
    <source>
        <dbReference type="Proteomes" id="UP000012019"/>
    </source>
</evidence>
<dbReference type="InterPro" id="IPR011760">
    <property type="entry name" value="PsdUridine_synth_TruD_insert"/>
</dbReference>
<dbReference type="InterPro" id="IPR043165">
    <property type="entry name" value="TruD_insert_sf"/>
</dbReference>
<organism evidence="6 7">
    <name type="scientific">Methylophaga lonarensis MPL</name>
    <dbReference type="NCBI Taxonomy" id="1286106"/>
    <lineage>
        <taxon>Bacteria</taxon>
        <taxon>Pseudomonadati</taxon>
        <taxon>Pseudomonadota</taxon>
        <taxon>Gammaproteobacteria</taxon>
        <taxon>Thiotrichales</taxon>
        <taxon>Piscirickettsiaceae</taxon>
        <taxon>Methylophaga</taxon>
    </lineage>
</organism>
<proteinExistence type="inferred from homology"/>
<dbReference type="GO" id="GO:0160150">
    <property type="term" value="F:tRNA pseudouridine(13) synthase activity"/>
    <property type="evidence" value="ECO:0007669"/>
    <property type="project" value="UniProtKB-EC"/>
</dbReference>
<feature type="domain" description="TRUD" evidence="5">
    <location>
        <begin position="159"/>
        <end position="306"/>
    </location>
</feature>
<dbReference type="STRING" id="1286106.MPL1_10182"/>
<dbReference type="InterPro" id="IPR020119">
    <property type="entry name" value="PsdUridine_synth_TruD_CS"/>
</dbReference>
<dbReference type="EC" id="5.4.99.27" evidence="4"/>
<sequence>MKHFDFSQLQRCSDRTSECKAIIRQSPADFRVTEILPFAPEGVGGHHWLFIEKTDTNTDWLANALARFAGVPQVAVGYAGLKDRHAITRQWFSVNLEGHEVPDWSQFDTEQYRIIEAHRHNKKLKRGALQGNRFDITLRELSGDKDAWLDGLLRIKQDGVPNYFAEQRFGHQSGNLFRADQWFQTGRAPNRRNQRSIILSAGRSWLFNLVLSERIKSGSWNQALQGDVMQLAGSRSFFHLAEVDADIEQRLAQMDIHPTGPLWGRGRVPNSGLSQQLEETVLQDWQDWKQALEKAGLSQERRALRVFPEQMDWQFVDDNCLKLSMQLPAGSYLTAVLRELAQIDDASLIVNTGDNSVEDAE</sequence>
<dbReference type="RefSeq" id="WP_009727006.1">
    <property type="nucleotide sequence ID" value="NZ_APHR01000055.1"/>
</dbReference>
<dbReference type="HAMAP" id="MF_01082">
    <property type="entry name" value="TruD"/>
    <property type="match status" value="1"/>
</dbReference>
<dbReference type="EMBL" id="APHR01000055">
    <property type="protein sequence ID" value="EMR12468.1"/>
    <property type="molecule type" value="Genomic_DNA"/>
</dbReference>
<dbReference type="Gene3D" id="3.30.2340.10">
    <property type="entry name" value="TruD, insertion domain"/>
    <property type="match status" value="1"/>
</dbReference>
<evidence type="ECO:0000256" key="3">
    <source>
        <dbReference type="ARBA" id="ARBA00023235"/>
    </source>
</evidence>
<protein>
    <recommendedName>
        <fullName evidence="4">tRNA pseudouridine synthase D</fullName>
        <ecNumber evidence="4">5.4.99.27</ecNumber>
    </recommendedName>
    <alternativeName>
        <fullName evidence="4">tRNA pseudouridine(13) synthase</fullName>
    </alternativeName>
    <alternativeName>
        <fullName evidence="4">tRNA pseudouridylate synthase D</fullName>
    </alternativeName>
    <alternativeName>
        <fullName evidence="4">tRNA-uridine isomerase D</fullName>
    </alternativeName>
</protein>
<feature type="active site" description="Nucleophile" evidence="4">
    <location>
        <position position="83"/>
    </location>
</feature>
<dbReference type="Pfam" id="PF01142">
    <property type="entry name" value="TruD"/>
    <property type="match status" value="2"/>
</dbReference>
<dbReference type="PROSITE" id="PS01268">
    <property type="entry name" value="UPF0024"/>
    <property type="match status" value="1"/>
</dbReference>
<dbReference type="NCBIfam" id="NF002153">
    <property type="entry name" value="PRK00984.1-2"/>
    <property type="match status" value="1"/>
</dbReference>